<protein>
    <submittedName>
        <fullName evidence="2">Uncharacterized protein</fullName>
    </submittedName>
</protein>
<evidence type="ECO:0000313" key="2">
    <source>
        <dbReference type="EMBL" id="WFR95092.1"/>
    </source>
</evidence>
<proteinExistence type="predicted"/>
<keyword evidence="3" id="KW-1185">Reference proteome</keyword>
<reference evidence="3" key="2">
    <citation type="journal article" date="2023" name="MicrobiologyOpen">
        <title>Genomics of the tumorigenes clade of the family Rhizobiaceae and description of Rhizobium rhododendri sp. nov.</title>
        <authorList>
            <person name="Kuzmanovic N."/>
            <person name="diCenzo G.C."/>
            <person name="Bunk B."/>
            <person name="Sproeer C."/>
            <person name="Fruehling A."/>
            <person name="Neumann-Schaal M."/>
            <person name="Overmann J."/>
            <person name="Smalla K."/>
        </authorList>
    </citation>
    <scope>NUCLEOTIDE SEQUENCE [LARGE SCALE GENOMIC DNA]</scope>
    <source>
        <strain evidence="3">1078</strain>
    </source>
</reference>
<organism evidence="2 3">
    <name type="scientific">Rhizobium tumorigenes</name>
    <dbReference type="NCBI Taxonomy" id="2041385"/>
    <lineage>
        <taxon>Bacteria</taxon>
        <taxon>Pseudomonadati</taxon>
        <taxon>Pseudomonadota</taxon>
        <taxon>Alphaproteobacteria</taxon>
        <taxon>Hyphomicrobiales</taxon>
        <taxon>Rhizobiaceae</taxon>
        <taxon>Rhizobium/Agrobacterium group</taxon>
        <taxon>Rhizobium</taxon>
    </lineage>
</organism>
<keyword evidence="1" id="KW-1133">Transmembrane helix</keyword>
<gene>
    <name evidence="2" type="ORF">PR017_14995</name>
</gene>
<sequence length="49" mass="5309">MVELVTHIAALGVIAAAAVTSIVAVRAAQRKEQSRVLVPVRSRSRNTRR</sequence>
<dbReference type="RefSeq" id="WP_154677467.1">
    <property type="nucleotide sequence ID" value="NZ_CP117255.1"/>
</dbReference>
<dbReference type="Proteomes" id="UP000249499">
    <property type="component" value="Chromosome"/>
</dbReference>
<dbReference type="AlphaFoldDB" id="A0AAF1K3H8"/>
<dbReference type="KEGG" id="rtu:PR017_14995"/>
<feature type="transmembrane region" description="Helical" evidence="1">
    <location>
        <begin position="6"/>
        <end position="25"/>
    </location>
</feature>
<name>A0AAF1K3H8_9HYPH</name>
<keyword evidence="1" id="KW-0812">Transmembrane</keyword>
<evidence type="ECO:0000256" key="1">
    <source>
        <dbReference type="SAM" id="Phobius"/>
    </source>
</evidence>
<reference evidence="2 3" key="1">
    <citation type="journal article" date="2018" name="Sci. Rep.">
        <title>Rhizobium tumorigenes sp. nov., a novel plant tumorigenic bacterium isolated from cane gall tumors on thornless blackberry.</title>
        <authorList>
            <person name="Kuzmanovi N."/>
            <person name="Smalla K."/>
            <person name="Gronow S."/>
            <person name="PuBawska J."/>
        </authorList>
    </citation>
    <scope>NUCLEOTIDE SEQUENCE [LARGE SCALE GENOMIC DNA]</scope>
    <source>
        <strain evidence="2 3">1078</strain>
    </source>
</reference>
<dbReference type="EMBL" id="CP117255">
    <property type="protein sequence ID" value="WFR95092.1"/>
    <property type="molecule type" value="Genomic_DNA"/>
</dbReference>
<evidence type="ECO:0000313" key="3">
    <source>
        <dbReference type="Proteomes" id="UP000249499"/>
    </source>
</evidence>
<accession>A0AAF1K3H8</accession>
<keyword evidence="1" id="KW-0472">Membrane</keyword>